<evidence type="ECO:0000256" key="2">
    <source>
        <dbReference type="ARBA" id="ARBA00008307"/>
    </source>
</evidence>
<feature type="domain" description="Mab-21-like nucleotidyltransferase" evidence="5">
    <location>
        <begin position="909"/>
        <end position="973"/>
    </location>
</feature>
<comment type="cofactor">
    <cofactor evidence="1">
        <name>Mg(2+)</name>
        <dbReference type="ChEBI" id="CHEBI:18420"/>
    </cofactor>
</comment>
<keyword evidence="8" id="KW-1185">Reference proteome</keyword>
<feature type="compositionally biased region" description="Basic and acidic residues" evidence="4">
    <location>
        <begin position="290"/>
        <end position="301"/>
    </location>
</feature>
<gene>
    <name evidence="7" type="ORF">PEVE_00016532</name>
</gene>
<evidence type="ECO:0000256" key="1">
    <source>
        <dbReference type="ARBA" id="ARBA00001946"/>
    </source>
</evidence>
<dbReference type="InterPro" id="IPR024810">
    <property type="entry name" value="MAB21L/cGLR"/>
</dbReference>
<dbReference type="Proteomes" id="UP001159427">
    <property type="component" value="Unassembled WGS sequence"/>
</dbReference>
<dbReference type="PANTHER" id="PTHR10656:SF69">
    <property type="entry name" value="MAB-21-LIKE HHH_H2TH-LIKE DOMAIN-CONTAINING PROTEIN"/>
    <property type="match status" value="1"/>
</dbReference>
<dbReference type="PANTHER" id="PTHR10656">
    <property type="entry name" value="CELL FATE DETERMINING PROTEIN MAB21-RELATED"/>
    <property type="match status" value="1"/>
</dbReference>
<dbReference type="Pfam" id="PF03281">
    <property type="entry name" value="Mab-21"/>
    <property type="match status" value="2"/>
</dbReference>
<keyword evidence="3" id="KW-0067">ATP-binding</keyword>
<dbReference type="Gene3D" id="1.10.1410.40">
    <property type="match status" value="2"/>
</dbReference>
<sequence length="1118" mass="127715">MASAGYDEKTQELSLQFKSLGEQNDAQKSSGHEQMVCFYFLTKLLKYLLKDTENDILFRPYGSVAEDVKCIEPDDVGDVDIVIYPDSNNLMIHKELIEYLPENPMHVRIKGVDHPVLKSCLVEDKEYVATSVLKTFHPAIYGRSVSNVLNKIIFAIAGPLMMMMTPEPSSLLESTYQLKNKEASPALTFSFSRPLNRQPNNTFHVYREGLKRMAHGYCKLTGTEELAKVINDFTQLTNELYMYFDSKRPITISEILPGFLELYQRYRAKIHQARFRSVSKSQPHHYKTQRNKDVKDEQQSREKNANLFQRIFLSCDGKKAQLNTGEFNTDMRNRSTGNPDALDDRSETKSNGDLVESHILSQKEQLFTMQTGESPSYDSQRKKAPGKPILNLFFAPVIAGSITEAREDSFKEAANVTDFEKSSDHAKGGVDIVPAFKAPGWPIVAQEWIRRERKWPSQKVIDQILQQGFHLVVKAPKNGGNLECDFRISFANAEFLLSRELNEVQREVNDQMVVFYFLKQFYKGLVKDTENGILFRPYGSVAEGLKCIEPDDVGDVDIVIYPDSSNLMIHEELIEYLPENPMHVRIKGADHPVLKSCLVEDTEYVATSVLKTFHPAIYGCSMTSVVDMIIFATAGPLMMMATPEFEPSSLLQSTYQLKNKEASPALTFSFSRPLNRQPNNLFRVYKEGLKSMAHSFCKLTGTEEHAKVINDISQLTNELYMYLDSKRLITSSEILPGFLELYQSYRAKTLQARFQSISKSQPYDYKTQTKKEVKGEQQSREKNANLFQRTFLSCDGKKAHTNTGEFNSDLRNRSTGNPDVLDDRSETKNSGDLVESHILSQKEQLFVMQKEESPSHDSQRKKARGKRILNPFFDPVIAESITEAREDAIKEAENVTDFEKSLDHAEGGVDIVPAFKAPGWPMVAQEWIGRKRKWPSQKVIDQILQEGFHLVVKAPKNGGNLERDFRISFANAEFLLSRELNEVQRECYRCLKKFHRAYLSTKPKSLVSFHLKNLFLQTVEETGAEIWTQNNRVECMMKLFRNLLEALRNSLNAVKKHSRMLDKSHLIYKTSGTNFIHSSSMQFVTKLTQRQNSEQTKKEQNCIPALTTKGQSDVHEEV</sequence>
<organism evidence="7 8">
    <name type="scientific">Porites evermanni</name>
    <dbReference type="NCBI Taxonomy" id="104178"/>
    <lineage>
        <taxon>Eukaryota</taxon>
        <taxon>Metazoa</taxon>
        <taxon>Cnidaria</taxon>
        <taxon>Anthozoa</taxon>
        <taxon>Hexacorallia</taxon>
        <taxon>Scleractinia</taxon>
        <taxon>Fungiina</taxon>
        <taxon>Poritidae</taxon>
        <taxon>Porites</taxon>
    </lineage>
</organism>
<feature type="domain" description="Mab-21-like HhH/H2TH-like" evidence="6">
    <location>
        <begin position="984"/>
        <end position="1049"/>
    </location>
</feature>
<evidence type="ECO:0000313" key="7">
    <source>
        <dbReference type="EMBL" id="CAH3015389.1"/>
    </source>
</evidence>
<feature type="region of interest" description="Disordered" evidence="4">
    <location>
        <begin position="274"/>
        <end position="301"/>
    </location>
</feature>
<evidence type="ECO:0000256" key="4">
    <source>
        <dbReference type="SAM" id="MobiDB-lite"/>
    </source>
</evidence>
<dbReference type="Pfam" id="PF20266">
    <property type="entry name" value="Mab-21_C"/>
    <property type="match status" value="1"/>
</dbReference>
<comment type="similarity">
    <text evidence="2">Belongs to the mab-21 family.</text>
</comment>
<dbReference type="InterPro" id="IPR046903">
    <property type="entry name" value="Mab-21-like_nuc_Trfase"/>
</dbReference>
<dbReference type="SMART" id="SM01265">
    <property type="entry name" value="Mab-21"/>
    <property type="match status" value="1"/>
</dbReference>
<evidence type="ECO:0000313" key="8">
    <source>
        <dbReference type="Proteomes" id="UP001159427"/>
    </source>
</evidence>
<comment type="caution">
    <text evidence="7">The sequence shown here is derived from an EMBL/GenBank/DDBJ whole genome shotgun (WGS) entry which is preliminary data.</text>
</comment>
<evidence type="ECO:0000256" key="3">
    <source>
        <dbReference type="ARBA" id="ARBA00022840"/>
    </source>
</evidence>
<proteinExistence type="inferred from homology"/>
<evidence type="ECO:0000259" key="6">
    <source>
        <dbReference type="Pfam" id="PF20266"/>
    </source>
</evidence>
<name>A0ABN8LEL6_9CNID</name>
<feature type="non-terminal residue" evidence="7">
    <location>
        <position position="1118"/>
    </location>
</feature>
<accession>A0ABN8LEL6</accession>
<keyword evidence="3" id="KW-0547">Nucleotide-binding</keyword>
<feature type="domain" description="Mab-21-like nucleotidyltransferase" evidence="5">
    <location>
        <begin position="428"/>
        <end position="494"/>
    </location>
</feature>
<reference evidence="7 8" key="1">
    <citation type="submission" date="2022-05" db="EMBL/GenBank/DDBJ databases">
        <authorList>
            <consortium name="Genoscope - CEA"/>
            <person name="William W."/>
        </authorList>
    </citation>
    <scope>NUCLEOTIDE SEQUENCE [LARGE SCALE GENOMIC DNA]</scope>
</reference>
<feature type="region of interest" description="Disordered" evidence="4">
    <location>
        <begin position="328"/>
        <end position="349"/>
    </location>
</feature>
<dbReference type="EMBL" id="CALNXI010000023">
    <property type="protein sequence ID" value="CAH3015389.1"/>
    <property type="molecule type" value="Genomic_DNA"/>
</dbReference>
<evidence type="ECO:0000259" key="5">
    <source>
        <dbReference type="Pfam" id="PF03281"/>
    </source>
</evidence>
<protein>
    <recommendedName>
        <fullName evidence="9">Polymerase nucleotidyl transferase domain-containing protein</fullName>
    </recommendedName>
</protein>
<feature type="region of interest" description="Disordered" evidence="4">
    <location>
        <begin position="802"/>
        <end position="832"/>
    </location>
</feature>
<dbReference type="InterPro" id="IPR046906">
    <property type="entry name" value="Mab-21_HhH/H2TH-like"/>
</dbReference>
<evidence type="ECO:0008006" key="9">
    <source>
        <dbReference type="Google" id="ProtNLM"/>
    </source>
</evidence>